<proteinExistence type="predicted"/>
<reference evidence="1 2" key="1">
    <citation type="journal article" date="2016" name="Nat. Commun.">
        <title>Thousands of microbial genomes shed light on interconnected biogeochemical processes in an aquifer system.</title>
        <authorList>
            <person name="Anantharaman K."/>
            <person name="Brown C.T."/>
            <person name="Hug L.A."/>
            <person name="Sharon I."/>
            <person name="Castelle C.J."/>
            <person name="Probst A.J."/>
            <person name="Thomas B.C."/>
            <person name="Singh A."/>
            <person name="Wilkins M.J."/>
            <person name="Karaoz U."/>
            <person name="Brodie E.L."/>
            <person name="Williams K.H."/>
            <person name="Hubbard S.S."/>
            <person name="Banfield J.F."/>
        </authorList>
    </citation>
    <scope>NUCLEOTIDE SEQUENCE [LARGE SCALE GENOMIC DNA]</scope>
</reference>
<name>A0A1F6FZ86_9BACT</name>
<comment type="caution">
    <text evidence="1">The sequence shown here is derived from an EMBL/GenBank/DDBJ whole genome shotgun (WGS) entry which is preliminary data.</text>
</comment>
<evidence type="ECO:0000313" key="1">
    <source>
        <dbReference type="EMBL" id="OGG91166.1"/>
    </source>
</evidence>
<dbReference type="Proteomes" id="UP000177998">
    <property type="component" value="Unassembled WGS sequence"/>
</dbReference>
<gene>
    <name evidence="1" type="ORF">A3H55_03260</name>
</gene>
<dbReference type="EMBL" id="MFMZ01000020">
    <property type="protein sequence ID" value="OGG91166.1"/>
    <property type="molecule type" value="Genomic_DNA"/>
</dbReference>
<evidence type="ECO:0000313" key="2">
    <source>
        <dbReference type="Proteomes" id="UP000177998"/>
    </source>
</evidence>
<accession>A0A1F6FZ86</accession>
<sequence>MPACLPVGRVGRVGRAGRREARGVLVRGNADAVSHWRDSQSQEVNFSFNIFWERIKDSP</sequence>
<dbReference type="AlphaFoldDB" id="A0A1F6FZ86"/>
<protein>
    <submittedName>
        <fullName evidence="1">Uncharacterized protein</fullName>
    </submittedName>
</protein>
<organism evidence="1 2">
    <name type="scientific">Candidatus Kuenenbacteria bacterium RIFCSPLOWO2_02_FULL_42_16</name>
    <dbReference type="NCBI Taxonomy" id="1798564"/>
    <lineage>
        <taxon>Bacteria</taxon>
        <taxon>Candidatus Kueneniibacteriota</taxon>
    </lineage>
</organism>